<keyword evidence="1" id="KW-0812">Transmembrane</keyword>
<reference evidence="3 4" key="1">
    <citation type="submission" date="2017-09" db="EMBL/GenBank/DDBJ databases">
        <authorList>
            <person name="Ehlers B."/>
            <person name="Leendertz F.H."/>
        </authorList>
    </citation>
    <scope>NUCLEOTIDE SEQUENCE [LARGE SCALE GENOMIC DNA]</scope>
    <source>
        <strain evidence="3 4">USBA 140</strain>
    </source>
</reference>
<evidence type="ECO:0000313" key="4">
    <source>
        <dbReference type="Proteomes" id="UP000219621"/>
    </source>
</evidence>
<evidence type="ECO:0000256" key="1">
    <source>
        <dbReference type="SAM" id="Phobius"/>
    </source>
</evidence>
<evidence type="ECO:0000313" key="3">
    <source>
        <dbReference type="EMBL" id="SOD98544.1"/>
    </source>
</evidence>
<sequence length="367" mass="38650">MEPLSVRAPALASSIIRYSLMSVALVMVILGVGAYRHLGTVNHDTLATATQARGQGLALVLMRALHQTWTDLQAIGSDYSTLPPDELATRLTALTEGERWVAWAGYAGLDGRVRAASGGLLDGADVAGRPWFRQGLEGPFAGNPHEAKLLAPLLPANADGSPVRLLDLAVPVTNDRRQVVGVVGAHVGLAEVAEFVRETAAALDIDAFMITGDGAVVIASSGPAEATIDTASIRAAMAGARRPFVETWPDGAAYMTYVLPKLTYKDLPPFDWSLVVRIPVSALASRSETMLQVMGIAALVASLVAAGLALWYARSVGGPLQSLAESAVAISRGEDVYPAESRRTREAAILSGALASLQRQLRRRAAE</sequence>
<gene>
    <name evidence="3" type="ORF">SAMN05421508_1084</name>
</gene>
<dbReference type="Gene3D" id="3.30.450.20">
    <property type="entry name" value="PAS domain"/>
    <property type="match status" value="1"/>
</dbReference>
<dbReference type="Proteomes" id="UP000219621">
    <property type="component" value="Unassembled WGS sequence"/>
</dbReference>
<feature type="domain" description="HAMP" evidence="2">
    <location>
        <begin position="314"/>
        <end position="366"/>
    </location>
</feature>
<protein>
    <submittedName>
        <fullName evidence="3">HAMP domain-containing protein</fullName>
    </submittedName>
</protein>
<proteinExistence type="predicted"/>
<dbReference type="InterPro" id="IPR003660">
    <property type="entry name" value="HAMP_dom"/>
</dbReference>
<dbReference type="OrthoDB" id="9812260at2"/>
<feature type="transmembrane region" description="Helical" evidence="1">
    <location>
        <begin position="15"/>
        <end position="35"/>
    </location>
</feature>
<name>A0A286GU84_9PROT</name>
<keyword evidence="1" id="KW-1133">Transmembrane helix</keyword>
<accession>A0A286GU84</accession>
<dbReference type="EMBL" id="OCNJ01000008">
    <property type="protein sequence ID" value="SOD98544.1"/>
    <property type="molecule type" value="Genomic_DNA"/>
</dbReference>
<feature type="transmembrane region" description="Helical" evidence="1">
    <location>
        <begin position="293"/>
        <end position="313"/>
    </location>
</feature>
<dbReference type="Gene3D" id="6.10.340.10">
    <property type="match status" value="1"/>
</dbReference>
<keyword evidence="4" id="KW-1185">Reference proteome</keyword>
<dbReference type="RefSeq" id="WP_097280414.1">
    <property type="nucleotide sequence ID" value="NZ_OCNJ01000008.1"/>
</dbReference>
<dbReference type="GO" id="GO:0007165">
    <property type="term" value="P:signal transduction"/>
    <property type="evidence" value="ECO:0007669"/>
    <property type="project" value="InterPro"/>
</dbReference>
<dbReference type="AlphaFoldDB" id="A0A286GU84"/>
<dbReference type="PROSITE" id="PS50885">
    <property type="entry name" value="HAMP"/>
    <property type="match status" value="1"/>
</dbReference>
<dbReference type="GO" id="GO:0016020">
    <property type="term" value="C:membrane"/>
    <property type="evidence" value="ECO:0007669"/>
    <property type="project" value="InterPro"/>
</dbReference>
<keyword evidence="1" id="KW-0472">Membrane</keyword>
<evidence type="ECO:0000259" key="2">
    <source>
        <dbReference type="PROSITE" id="PS50885"/>
    </source>
</evidence>
<organism evidence="3 4">
    <name type="scientific">Caenispirillum bisanense</name>
    <dbReference type="NCBI Taxonomy" id="414052"/>
    <lineage>
        <taxon>Bacteria</taxon>
        <taxon>Pseudomonadati</taxon>
        <taxon>Pseudomonadota</taxon>
        <taxon>Alphaproteobacteria</taxon>
        <taxon>Rhodospirillales</taxon>
        <taxon>Novispirillaceae</taxon>
        <taxon>Caenispirillum</taxon>
    </lineage>
</organism>